<dbReference type="KEGG" id="bsto:C0V70_09895"/>
<gene>
    <name evidence="1" type="ORF">C0V70_09895</name>
</gene>
<keyword evidence="2" id="KW-1185">Reference proteome</keyword>
<dbReference type="EMBL" id="CP025704">
    <property type="protein sequence ID" value="AUN98410.1"/>
    <property type="molecule type" value="Genomic_DNA"/>
</dbReference>
<name>A0A2K9NSB7_BACTC</name>
<dbReference type="Proteomes" id="UP000235584">
    <property type="component" value="Chromosome"/>
</dbReference>
<evidence type="ECO:0000313" key="1">
    <source>
        <dbReference type="EMBL" id="AUN98410.1"/>
    </source>
</evidence>
<dbReference type="AlphaFoldDB" id="A0A2K9NSB7"/>
<accession>A0A2K9NSB7</accession>
<sequence length="287" mass="33562">MSEYNFTEFKDFFEYNLKKYNRDSEGVKIFTLNDLSKRLGYKSPSLLSMIATGRRLPSNEILEVLFEEWKIEKNQREIIRIRLEIEKRMRKNKPAGLLLERLAKIDKKSKYQMIDLDAFNSIKEWHNLVLQMLVSTPDFKEDYTQISYLLKRKVTPSQVRKGIETLLKVGLIKRNPKTGELESATPDSSNETTHDIPSEAIREHHKGMIARALEAVEEQSVHERHLNALTLKFNKDKTDEAKAFILNFVKDFNSKFYDHASNDIHQLNVQFFGHTNSNHVSSKETLQ</sequence>
<evidence type="ECO:0000313" key="2">
    <source>
        <dbReference type="Proteomes" id="UP000235584"/>
    </source>
</evidence>
<dbReference type="NCBIfam" id="TIGR02147">
    <property type="entry name" value="Fsuc_second"/>
    <property type="match status" value="1"/>
</dbReference>
<dbReference type="RefSeq" id="WP_102243701.1">
    <property type="nucleotide sequence ID" value="NZ_CP025704.1"/>
</dbReference>
<dbReference type="InterPro" id="IPR025537">
    <property type="entry name" value="DUF4423"/>
</dbReference>
<proteinExistence type="predicted"/>
<organism evidence="1 2">
    <name type="scientific">Bacteriovorax stolpii</name>
    <name type="common">Bdellovibrio stolpii</name>
    <dbReference type="NCBI Taxonomy" id="960"/>
    <lineage>
        <taxon>Bacteria</taxon>
        <taxon>Pseudomonadati</taxon>
        <taxon>Bdellovibrionota</taxon>
        <taxon>Bacteriovoracia</taxon>
        <taxon>Bacteriovoracales</taxon>
        <taxon>Bacteriovoracaceae</taxon>
        <taxon>Bacteriovorax</taxon>
    </lineage>
</organism>
<protein>
    <submittedName>
        <fullName evidence="1">Uncharacterized protein</fullName>
    </submittedName>
</protein>
<reference evidence="1 2" key="1">
    <citation type="submission" date="2018-01" db="EMBL/GenBank/DDBJ databases">
        <title>Complete genome sequence of Bacteriovorax stolpii DSM12778.</title>
        <authorList>
            <person name="Tang B."/>
            <person name="Chang J."/>
        </authorList>
    </citation>
    <scope>NUCLEOTIDE SEQUENCE [LARGE SCALE GENOMIC DNA]</scope>
    <source>
        <strain evidence="1 2">DSM 12778</strain>
    </source>
</reference>
<dbReference type="InterPro" id="IPR011873">
    <property type="entry name" value="CHP02147"/>
</dbReference>
<dbReference type="Pfam" id="PF14394">
    <property type="entry name" value="DUF4423"/>
    <property type="match status" value="1"/>
</dbReference>